<protein>
    <recommendedName>
        <fullName evidence="3">SMI1/KNR4 family protein</fullName>
    </recommendedName>
</protein>
<name>A0A444LM46_9HYPH</name>
<evidence type="ECO:0008006" key="3">
    <source>
        <dbReference type="Google" id="ProtNLM"/>
    </source>
</evidence>
<dbReference type="AlphaFoldDB" id="A0A444LM46"/>
<dbReference type="OrthoDB" id="9816539at2"/>
<organism evidence="1 2">
    <name type="scientific">Neorhizobium lilium</name>
    <dbReference type="NCBI Taxonomy" id="2503024"/>
    <lineage>
        <taxon>Bacteria</taxon>
        <taxon>Pseudomonadati</taxon>
        <taxon>Pseudomonadota</taxon>
        <taxon>Alphaproteobacteria</taxon>
        <taxon>Hyphomicrobiales</taxon>
        <taxon>Rhizobiaceae</taxon>
        <taxon>Rhizobium/Agrobacterium group</taxon>
        <taxon>Neorhizobium</taxon>
    </lineage>
</organism>
<evidence type="ECO:0000313" key="1">
    <source>
        <dbReference type="EMBL" id="RWX81419.1"/>
    </source>
</evidence>
<dbReference type="RefSeq" id="WP_128441244.1">
    <property type="nucleotide sequence ID" value="NZ_SBIP01000001.1"/>
</dbReference>
<evidence type="ECO:0000313" key="2">
    <source>
        <dbReference type="Proteomes" id="UP000287687"/>
    </source>
</evidence>
<comment type="caution">
    <text evidence="1">The sequence shown here is derived from an EMBL/GenBank/DDBJ whole genome shotgun (WGS) entry which is preliminary data.</text>
</comment>
<reference evidence="1 2" key="1">
    <citation type="submission" date="2019-01" db="EMBL/GenBank/DDBJ databases">
        <title>The draft genome of Rhizobium sp. 24NR.</title>
        <authorList>
            <person name="Liu L."/>
            <person name="Liang L."/>
            <person name="Shi S."/>
            <person name="Xu L."/>
            <person name="Wang X."/>
            <person name="Li L."/>
            <person name="Zhang X."/>
        </authorList>
    </citation>
    <scope>NUCLEOTIDE SEQUENCE [LARGE SCALE GENOMIC DNA]</scope>
    <source>
        <strain evidence="1 2">24NR</strain>
    </source>
</reference>
<accession>A0A444LM46</accession>
<sequence length="216" mass="24234">MEYAKKMADRMPAAIPLPEEFLTLFEWMETNDFVMPSGAYVGDNLGLLGTNDDVQSECVTAILFRIATPGQAREFGEGWFGDVVPDIEHRLVPFARTGGDGSYAAFWLDDEGYRQIVHLGSEGLVCLLGRTPLDFLRLLAIGYQEISGDCLGFPDEPPAEACGNSAYRAWLADRYGVTIPERAREILGDFPNEEVEISDDPFWQWVRKTQDERDRA</sequence>
<dbReference type="Proteomes" id="UP000287687">
    <property type="component" value="Unassembled WGS sequence"/>
</dbReference>
<proteinExistence type="predicted"/>
<dbReference type="EMBL" id="SBIP01000001">
    <property type="protein sequence ID" value="RWX81419.1"/>
    <property type="molecule type" value="Genomic_DNA"/>
</dbReference>
<keyword evidence="2" id="KW-1185">Reference proteome</keyword>
<gene>
    <name evidence="1" type="ORF">EPK99_03725</name>
</gene>